<keyword evidence="10" id="KW-0703">Sarcoplasmic reticulum</keyword>
<dbReference type="Pfam" id="PF00690">
    <property type="entry name" value="Cation_ATPase_N"/>
    <property type="match status" value="1"/>
</dbReference>
<dbReference type="GO" id="GO:0005524">
    <property type="term" value="F:ATP binding"/>
    <property type="evidence" value="ECO:0007669"/>
    <property type="project" value="UniProtKB-KW"/>
</dbReference>
<dbReference type="Gene3D" id="1.20.1110.10">
    <property type="entry name" value="Calcium-transporting ATPase, transmembrane domain"/>
    <property type="match status" value="2"/>
</dbReference>
<evidence type="ECO:0000256" key="8">
    <source>
        <dbReference type="ARBA" id="ARBA00022840"/>
    </source>
</evidence>
<dbReference type="Gene3D" id="2.70.150.10">
    <property type="entry name" value="Calcium-transporting ATPase, cytoplasmic transduction domain A"/>
    <property type="match status" value="1"/>
</dbReference>
<dbReference type="FunFam" id="2.70.150.10:FF:000160">
    <property type="entry name" value="Sarcoplasmic/endoplasmic reticulum calcium ATPase 1"/>
    <property type="match status" value="1"/>
</dbReference>
<keyword evidence="5 17" id="KW-0812">Transmembrane</keyword>
<keyword evidence="6 17" id="KW-0547">Nucleotide-binding</keyword>
<dbReference type="SFLD" id="SFLDG00002">
    <property type="entry name" value="C1.7:_P-type_atpase_like"/>
    <property type="match status" value="1"/>
</dbReference>
<evidence type="ECO:0000259" key="18">
    <source>
        <dbReference type="SMART" id="SM00831"/>
    </source>
</evidence>
<dbReference type="InterPro" id="IPR005782">
    <property type="entry name" value="P-type_ATPase_IIA"/>
</dbReference>
<dbReference type="SFLD" id="SFLDF00027">
    <property type="entry name" value="p-type_atpase"/>
    <property type="match status" value="1"/>
</dbReference>
<evidence type="ECO:0000256" key="12">
    <source>
        <dbReference type="ARBA" id="ARBA00022989"/>
    </source>
</evidence>
<dbReference type="SUPFAM" id="SSF81660">
    <property type="entry name" value="Metal cation-transporting ATPase, ATP-binding domain N"/>
    <property type="match status" value="1"/>
</dbReference>
<reference evidence="19" key="1">
    <citation type="journal article" date="2014" name="Nat. Genet.">
        <title>Genome and transcriptome of the porcine whipworm Trichuris suis.</title>
        <authorList>
            <person name="Jex A.R."/>
            <person name="Nejsum P."/>
            <person name="Schwarz E.M."/>
            <person name="Hu L."/>
            <person name="Young N.D."/>
            <person name="Hall R.S."/>
            <person name="Korhonen P.K."/>
            <person name="Liao S."/>
            <person name="Thamsborg S."/>
            <person name="Xia J."/>
            <person name="Xu P."/>
            <person name="Wang S."/>
            <person name="Scheerlinck J.P."/>
            <person name="Hofmann A."/>
            <person name="Sternberg P.W."/>
            <person name="Wang J."/>
            <person name="Gasser R.B."/>
        </authorList>
    </citation>
    <scope>NUCLEOTIDE SEQUENCE [LARGE SCALE GENOMIC DNA]</scope>
    <source>
        <strain evidence="19">DCEP-RM93F</strain>
    </source>
</reference>
<dbReference type="InterPro" id="IPR018303">
    <property type="entry name" value="ATPase_P-typ_P_site"/>
</dbReference>
<dbReference type="GO" id="GO:0016887">
    <property type="term" value="F:ATP hydrolysis activity"/>
    <property type="evidence" value="ECO:0007669"/>
    <property type="project" value="InterPro"/>
</dbReference>
<dbReference type="InterPro" id="IPR023299">
    <property type="entry name" value="ATPase_P-typ_cyto_dom_N"/>
</dbReference>
<evidence type="ECO:0000256" key="14">
    <source>
        <dbReference type="ARBA" id="ARBA00023136"/>
    </source>
</evidence>
<feature type="transmembrane region" description="Helical" evidence="17">
    <location>
        <begin position="306"/>
        <end position="326"/>
    </location>
</feature>
<evidence type="ECO:0000256" key="15">
    <source>
        <dbReference type="ARBA" id="ARBA00038148"/>
    </source>
</evidence>
<feature type="transmembrane region" description="Helical" evidence="17">
    <location>
        <begin position="842"/>
        <end position="861"/>
    </location>
</feature>
<dbReference type="InterPro" id="IPR001757">
    <property type="entry name" value="P_typ_ATPase"/>
</dbReference>
<dbReference type="GO" id="GO:0033017">
    <property type="term" value="C:sarcoplasmic reticulum membrane"/>
    <property type="evidence" value="ECO:0007669"/>
    <property type="project" value="UniProtKB-SubCell"/>
</dbReference>
<comment type="subcellular location">
    <subcellularLocation>
        <location evidence="17">Membrane</location>
        <topology evidence="17">Multi-pass membrane protein</topology>
    </subcellularLocation>
    <subcellularLocation>
        <location evidence="1">Sarcoplasmic reticulum membrane</location>
        <topology evidence="1">Multi-pass membrane protein</topology>
    </subcellularLocation>
</comment>
<dbReference type="InterPro" id="IPR006068">
    <property type="entry name" value="ATPase_P-typ_cation-transptr_C"/>
</dbReference>
<dbReference type="Pfam" id="PF00689">
    <property type="entry name" value="Cation_ATPase_C"/>
    <property type="match status" value="1"/>
</dbReference>
<dbReference type="SFLD" id="SFLDS00003">
    <property type="entry name" value="Haloacid_Dehalogenase"/>
    <property type="match status" value="1"/>
</dbReference>
<comment type="catalytic activity">
    <reaction evidence="16 17">
        <text>Ca(2+)(in) + ATP + H2O = Ca(2+)(out) + ADP + phosphate + H(+)</text>
        <dbReference type="Rhea" id="RHEA:18105"/>
        <dbReference type="ChEBI" id="CHEBI:15377"/>
        <dbReference type="ChEBI" id="CHEBI:15378"/>
        <dbReference type="ChEBI" id="CHEBI:29108"/>
        <dbReference type="ChEBI" id="CHEBI:30616"/>
        <dbReference type="ChEBI" id="CHEBI:43474"/>
        <dbReference type="ChEBI" id="CHEBI:456216"/>
        <dbReference type="EC" id="7.2.2.10"/>
    </reaction>
</comment>
<dbReference type="Pfam" id="PF00122">
    <property type="entry name" value="E1-E2_ATPase"/>
    <property type="match status" value="1"/>
</dbReference>
<feature type="transmembrane region" description="Helical" evidence="17">
    <location>
        <begin position="78"/>
        <end position="100"/>
    </location>
</feature>
<dbReference type="PANTHER" id="PTHR42861">
    <property type="entry name" value="CALCIUM-TRANSPORTING ATPASE"/>
    <property type="match status" value="1"/>
</dbReference>
<dbReference type="Pfam" id="PF13246">
    <property type="entry name" value="Cation_ATPase"/>
    <property type="match status" value="1"/>
</dbReference>
<evidence type="ECO:0000256" key="6">
    <source>
        <dbReference type="ARBA" id="ARBA00022741"/>
    </source>
</evidence>
<dbReference type="SUPFAM" id="SSF81653">
    <property type="entry name" value="Calcium ATPase, transduction domain A"/>
    <property type="match status" value="1"/>
</dbReference>
<dbReference type="PRINTS" id="PR00119">
    <property type="entry name" value="CATATPASE"/>
</dbReference>
<accession>A0A085MVZ5</accession>
<dbReference type="Proteomes" id="UP000030758">
    <property type="component" value="Unassembled WGS sequence"/>
</dbReference>
<evidence type="ECO:0000256" key="10">
    <source>
        <dbReference type="ARBA" id="ARBA00022951"/>
    </source>
</evidence>
<keyword evidence="7 17" id="KW-0106">Calcium</keyword>
<feature type="transmembrane region" description="Helical" evidence="17">
    <location>
        <begin position="1051"/>
        <end position="1073"/>
    </location>
</feature>
<dbReference type="SMART" id="SM00831">
    <property type="entry name" value="Cation_ATPase_N"/>
    <property type="match status" value="1"/>
</dbReference>
<dbReference type="PROSITE" id="PS00154">
    <property type="entry name" value="ATPASE_E1_E2"/>
    <property type="match status" value="1"/>
</dbReference>
<dbReference type="EC" id="7.2.2.10" evidence="17"/>
<evidence type="ECO:0000256" key="3">
    <source>
        <dbReference type="ARBA" id="ARBA00022553"/>
    </source>
</evidence>
<dbReference type="SUPFAM" id="SSF56784">
    <property type="entry name" value="HAD-like"/>
    <property type="match status" value="1"/>
</dbReference>
<keyword evidence="4 17" id="KW-0109">Calcium transport</keyword>
<comment type="similarity">
    <text evidence="15 17">Belongs to the cation transport ATPase (P-type) (TC 3.A.3) family.</text>
</comment>
<dbReference type="EMBL" id="KL367625">
    <property type="protein sequence ID" value="KFD61391.1"/>
    <property type="molecule type" value="Genomic_DNA"/>
</dbReference>
<evidence type="ECO:0000313" key="19">
    <source>
        <dbReference type="EMBL" id="KFD61391.1"/>
    </source>
</evidence>
<dbReference type="CDD" id="cd02083">
    <property type="entry name" value="P-type_ATPase_SERCA"/>
    <property type="match status" value="1"/>
</dbReference>
<keyword evidence="13 17" id="KW-0406">Ion transport</keyword>
<dbReference type="Gene3D" id="3.40.50.1000">
    <property type="entry name" value="HAD superfamily/HAD-like"/>
    <property type="match status" value="1"/>
</dbReference>
<organism evidence="19">
    <name type="scientific">Trichuris suis</name>
    <name type="common">pig whipworm</name>
    <dbReference type="NCBI Taxonomy" id="68888"/>
    <lineage>
        <taxon>Eukaryota</taxon>
        <taxon>Metazoa</taxon>
        <taxon>Ecdysozoa</taxon>
        <taxon>Nematoda</taxon>
        <taxon>Enoplea</taxon>
        <taxon>Dorylaimia</taxon>
        <taxon>Trichinellida</taxon>
        <taxon>Trichuridae</taxon>
        <taxon>Trichuris</taxon>
    </lineage>
</organism>
<dbReference type="InterPro" id="IPR059000">
    <property type="entry name" value="ATPase_P-type_domA"/>
</dbReference>
<dbReference type="FunFam" id="3.40.1110.10:FF:000003">
    <property type="entry name" value="Calcium-transporting ATPase"/>
    <property type="match status" value="1"/>
</dbReference>
<dbReference type="GO" id="GO:0005388">
    <property type="term" value="F:P-type calcium transporter activity"/>
    <property type="evidence" value="ECO:0007669"/>
    <property type="project" value="UniProtKB-EC"/>
</dbReference>
<keyword evidence="11" id="KW-1278">Translocase</keyword>
<dbReference type="SUPFAM" id="SSF81665">
    <property type="entry name" value="Calcium ATPase, transmembrane domain M"/>
    <property type="match status" value="1"/>
</dbReference>
<feature type="transmembrane region" description="Helical" evidence="17">
    <location>
        <begin position="882"/>
        <end position="906"/>
    </location>
</feature>
<evidence type="ECO:0000256" key="4">
    <source>
        <dbReference type="ARBA" id="ARBA00022568"/>
    </source>
</evidence>
<keyword evidence="3" id="KW-0597">Phosphoprotein</keyword>
<evidence type="ECO:0000256" key="2">
    <source>
        <dbReference type="ARBA" id="ARBA00022448"/>
    </source>
</evidence>
<dbReference type="InterPro" id="IPR008250">
    <property type="entry name" value="ATPase_P-typ_transduc_dom_A_sf"/>
</dbReference>
<comment type="function">
    <text evidence="17">Catalyzes the hydrolysis of ATP coupled with the transport of calcium.</text>
</comment>
<evidence type="ECO:0000256" key="9">
    <source>
        <dbReference type="ARBA" id="ARBA00022842"/>
    </source>
</evidence>
<evidence type="ECO:0000256" key="5">
    <source>
        <dbReference type="ARBA" id="ARBA00022692"/>
    </source>
</evidence>
<dbReference type="FunFam" id="3.40.50.1000:FF:000005">
    <property type="entry name" value="Calcium-transporting ATPase 1"/>
    <property type="match status" value="1"/>
</dbReference>
<dbReference type="NCBIfam" id="TIGR01494">
    <property type="entry name" value="ATPase_P-type"/>
    <property type="match status" value="2"/>
</dbReference>
<keyword evidence="14 17" id="KW-0472">Membrane</keyword>
<evidence type="ECO:0000256" key="11">
    <source>
        <dbReference type="ARBA" id="ARBA00022967"/>
    </source>
</evidence>
<dbReference type="NCBIfam" id="TIGR01116">
    <property type="entry name" value="ATPase-IIA1_Ca"/>
    <property type="match status" value="1"/>
</dbReference>
<feature type="domain" description="Cation-transporting P-type ATPase N-terminal" evidence="18">
    <location>
        <begin position="3"/>
        <end position="71"/>
    </location>
</feature>
<dbReference type="InterPro" id="IPR036412">
    <property type="entry name" value="HAD-like_sf"/>
</dbReference>
<feature type="transmembrane region" description="Helical" evidence="17">
    <location>
        <begin position="54"/>
        <end position="72"/>
    </location>
</feature>
<dbReference type="InterPro" id="IPR023214">
    <property type="entry name" value="HAD_sf"/>
</dbReference>
<evidence type="ECO:0000256" key="1">
    <source>
        <dbReference type="ARBA" id="ARBA00004326"/>
    </source>
</evidence>
<name>A0A085MVZ5_9BILA</name>
<evidence type="ECO:0000256" key="13">
    <source>
        <dbReference type="ARBA" id="ARBA00023065"/>
    </source>
</evidence>
<feature type="transmembrane region" description="Helical" evidence="17">
    <location>
        <begin position="1108"/>
        <end position="1129"/>
    </location>
</feature>
<feature type="transmembrane region" description="Helical" evidence="17">
    <location>
        <begin position="338"/>
        <end position="367"/>
    </location>
</feature>
<dbReference type="InterPro" id="IPR004014">
    <property type="entry name" value="ATPase_P-typ_cation-transptr_N"/>
</dbReference>
<keyword evidence="2 17" id="KW-0813">Transport</keyword>
<evidence type="ECO:0000256" key="17">
    <source>
        <dbReference type="RuleBase" id="RU361146"/>
    </source>
</evidence>
<dbReference type="Pfam" id="PF08282">
    <property type="entry name" value="Hydrolase_3"/>
    <property type="match status" value="1"/>
</dbReference>
<keyword evidence="12 17" id="KW-1133">Transmembrane helix</keyword>
<evidence type="ECO:0000256" key="16">
    <source>
        <dbReference type="ARBA" id="ARBA00048694"/>
    </source>
</evidence>
<dbReference type="FunFam" id="1.20.1110.10:FF:000065">
    <property type="entry name" value="Sarcoplasmic/endoplasmic reticulum calcium ATPase 1"/>
    <property type="match status" value="2"/>
</dbReference>
<evidence type="ECO:0000256" key="7">
    <source>
        <dbReference type="ARBA" id="ARBA00022837"/>
    </source>
</evidence>
<sequence>MELAHTKSIPETLSHFNVDSERGLSDAQVEQGRAKYGYNGKQLWQLILEQFDDLLVKILLLAAIVSFVLALFEHDDQITAFVEPFVILLILIANAAVGVWQERNAESAIEALKEYEPEMAKVIRQSKVGVAMIKARELVPGDIVEVSEQLPSTDRPSSAKDIRLLTFHHRRTLLLLLRLAHRQIFAKISPEFESQLHLHWLGDKIPADMRIIQIFSTTLRIDQAILTGESVSVIKHIDVIPDPRAVNQDKKNLLFSGTNVASGRARCIVIGTGLNTEIGKIRTEMVETETERTPLQQKLDEFGEQLSKVISIICVAVWAINIGHFSDPAHGGSWIRGAIYYFKIAVALAVAAIPEGLPAVITTCLALGTRRMAKKNAIVRSLPSVETLGCTSVICSDKTGTLTTNQMSVSKMFIVDNRGGISNREDPDLLQLEVSGSTYEPVGQVTIEGRPIRCSDYEALVELATISAMCNDSTVDYNEAKRIYEKVGEATETALSVLVEKMNVYNTEKQGLSPKELGCVSNRVMQSLWNKVFTLEFSRSRKSMSVYCTPTKDKGEVGAKMFVKGAPEGILNRCTHVRVGADKIPMNPRLQKKIIDMVQRYGGGKDTLRCLALGTIDSPLDPKAMNLEDSSKFATYEENITLVGVVGMLDPPRQEVRQSIEECNKAGIRVIMITGDNKNTAEAIGRRIGLFEENEVTQDLSFTGREFDDLSPEQQSLACRRARLFARVEPAHKSKIVEFLQSHGEITAMTGDGVNDAPALKKAEIGIAMGSGTAVAKSAAEMVLADDNFSTIVCAVEEGRAIYSNMKQFIRYLISSNIGEVVSIFLTAAMGIPEVLIPVQLLWVNLVTDGLPATALGFNPPDLDIMDRLPRSPNESLISKWLFFRYIAIGVYVGAATVGSAIWWYMFYEDGPQLTYYQVTHWMRCEIEPEKFHDIDCSVFEDTHPNAMALSVLVTIEMLNALNSLSENQSLFAMPPWWNIWLVAAIALSMTLHFVILYVNILGTIFQIQPLSFTEWMAVLKISLPVIIIDETLKFIARNWIEGNKNHRSRWFTAECLMFAITWFVLVLAMLYARLPSQLLRLLVFLTGYENKHDFRTELGEDKKEDPLSVTVDVFTVVSIHGLLFYRLFALPKLTYPGTQ</sequence>
<keyword evidence="9" id="KW-0460">Magnesium</keyword>
<feature type="transmembrane region" description="Helical" evidence="17">
    <location>
        <begin position="977"/>
        <end position="1001"/>
    </location>
</feature>
<feature type="transmembrane region" description="Helical" evidence="17">
    <location>
        <begin position="809"/>
        <end position="830"/>
    </location>
</feature>
<gene>
    <name evidence="19" type="ORF">M514_11740</name>
</gene>
<proteinExistence type="inferred from homology"/>
<dbReference type="InterPro" id="IPR044492">
    <property type="entry name" value="P_typ_ATPase_HD_dom"/>
</dbReference>
<dbReference type="InterPro" id="IPR023298">
    <property type="entry name" value="ATPase_P-typ_TM_dom_sf"/>
</dbReference>
<keyword evidence="8 17" id="KW-0067">ATP-binding</keyword>
<protein>
    <recommendedName>
        <fullName evidence="17">Calcium-transporting ATPase</fullName>
        <ecNumber evidence="17">7.2.2.10</ecNumber>
    </recommendedName>
</protein>
<dbReference type="Gene3D" id="3.40.1110.10">
    <property type="entry name" value="Calcium-transporting ATPase, cytoplasmic domain N"/>
    <property type="match status" value="1"/>
</dbReference>
<dbReference type="AlphaFoldDB" id="A0A085MVZ5"/>